<reference evidence="1 2" key="1">
    <citation type="submission" date="2018-07" db="EMBL/GenBank/DDBJ databases">
        <title>A high quality draft genome assembly of the barn swallow (H. rustica rustica).</title>
        <authorList>
            <person name="Formenti G."/>
            <person name="Chiara M."/>
            <person name="Poveda L."/>
            <person name="Francoijs K.-J."/>
            <person name="Bonisoli-Alquati A."/>
            <person name="Canova L."/>
            <person name="Gianfranceschi L."/>
            <person name="Horner D.S."/>
            <person name="Saino N."/>
        </authorList>
    </citation>
    <scope>NUCLEOTIDE SEQUENCE [LARGE SCALE GENOMIC DNA]</scope>
    <source>
        <strain evidence="1">Chelidonia</strain>
        <tissue evidence="1">Blood</tissue>
    </source>
</reference>
<organism evidence="1 2">
    <name type="scientific">Hirundo rustica rustica</name>
    <dbReference type="NCBI Taxonomy" id="333673"/>
    <lineage>
        <taxon>Eukaryota</taxon>
        <taxon>Metazoa</taxon>
        <taxon>Chordata</taxon>
        <taxon>Craniata</taxon>
        <taxon>Vertebrata</taxon>
        <taxon>Euteleostomi</taxon>
        <taxon>Archelosauria</taxon>
        <taxon>Archosauria</taxon>
        <taxon>Dinosauria</taxon>
        <taxon>Saurischia</taxon>
        <taxon>Theropoda</taxon>
        <taxon>Coelurosauria</taxon>
        <taxon>Aves</taxon>
        <taxon>Neognathae</taxon>
        <taxon>Neoaves</taxon>
        <taxon>Telluraves</taxon>
        <taxon>Australaves</taxon>
        <taxon>Passeriformes</taxon>
        <taxon>Sylvioidea</taxon>
        <taxon>Hirundinidae</taxon>
        <taxon>Hirundo</taxon>
    </lineage>
</organism>
<dbReference type="Proteomes" id="UP000269221">
    <property type="component" value="Unassembled WGS sequence"/>
</dbReference>
<name>A0A3M0JV28_HIRRU</name>
<dbReference type="EMBL" id="QRBI01000123">
    <property type="protein sequence ID" value="RMC04893.1"/>
    <property type="molecule type" value="Genomic_DNA"/>
</dbReference>
<proteinExistence type="predicted"/>
<dbReference type="AlphaFoldDB" id="A0A3M0JV28"/>
<protein>
    <submittedName>
        <fullName evidence="1">Uncharacterized protein</fullName>
    </submittedName>
</protein>
<evidence type="ECO:0000313" key="1">
    <source>
        <dbReference type="EMBL" id="RMC04893.1"/>
    </source>
</evidence>
<evidence type="ECO:0000313" key="2">
    <source>
        <dbReference type="Proteomes" id="UP000269221"/>
    </source>
</evidence>
<gene>
    <name evidence="1" type="ORF">DUI87_18068</name>
</gene>
<keyword evidence="2" id="KW-1185">Reference proteome</keyword>
<accession>A0A3M0JV28</accession>
<comment type="caution">
    <text evidence="1">The sequence shown here is derived from an EMBL/GenBank/DDBJ whole genome shotgun (WGS) entry which is preliminary data.</text>
</comment>
<sequence>MRMVKGLEKKPCEKQLRSLLLFSLKETKRNPPGPHREKWRELILEQILVSLFLSDLNDGTECTPSKFAEDMKLRGVIDRPDGYATIQGDLNNFLEK</sequence>